<comment type="similarity">
    <text evidence="1">Belongs to the E.coli NlpD/Haemophilus LppB family.</text>
</comment>
<dbReference type="InterPro" id="IPR050570">
    <property type="entry name" value="Cell_wall_metabolism_enzyme"/>
</dbReference>
<dbReference type="CDD" id="cd00118">
    <property type="entry name" value="LysM"/>
    <property type="match status" value="1"/>
</dbReference>
<evidence type="ECO:0000256" key="1">
    <source>
        <dbReference type="ARBA" id="ARBA00038420"/>
    </source>
</evidence>
<dbReference type="SMART" id="SM00257">
    <property type="entry name" value="LysM"/>
    <property type="match status" value="1"/>
</dbReference>
<comment type="caution">
    <text evidence="5">The sequence shown here is derived from an EMBL/GenBank/DDBJ whole genome shotgun (WGS) entry which is preliminary data.</text>
</comment>
<feature type="compositionally biased region" description="Polar residues" evidence="2">
    <location>
        <begin position="48"/>
        <end position="63"/>
    </location>
</feature>
<dbReference type="SUPFAM" id="SSF51261">
    <property type="entry name" value="Duplicated hybrid motif"/>
    <property type="match status" value="1"/>
</dbReference>
<keyword evidence="3" id="KW-0732">Signal</keyword>
<dbReference type="Gene3D" id="3.10.350.10">
    <property type="entry name" value="LysM domain"/>
    <property type="match status" value="1"/>
</dbReference>
<dbReference type="RefSeq" id="WP_252822167.1">
    <property type="nucleotide sequence ID" value="NZ_JAMXQS010000010.1"/>
</dbReference>
<dbReference type="CDD" id="cd12797">
    <property type="entry name" value="M23_peptidase"/>
    <property type="match status" value="1"/>
</dbReference>
<dbReference type="InterPro" id="IPR018392">
    <property type="entry name" value="LysM"/>
</dbReference>
<feature type="chain" id="PRO_5045840083" evidence="3">
    <location>
        <begin position="30"/>
        <end position="383"/>
    </location>
</feature>
<evidence type="ECO:0000256" key="3">
    <source>
        <dbReference type="SAM" id="SignalP"/>
    </source>
</evidence>
<dbReference type="PANTHER" id="PTHR21666">
    <property type="entry name" value="PEPTIDASE-RELATED"/>
    <property type="match status" value="1"/>
</dbReference>
<dbReference type="InterPro" id="IPR011055">
    <property type="entry name" value="Dup_hybrid_motif"/>
</dbReference>
<evidence type="ECO:0000259" key="4">
    <source>
        <dbReference type="PROSITE" id="PS51782"/>
    </source>
</evidence>
<feature type="domain" description="LysM" evidence="4">
    <location>
        <begin position="155"/>
        <end position="198"/>
    </location>
</feature>
<dbReference type="EMBL" id="JAMXQS010000010">
    <property type="protein sequence ID" value="MCO6052026.1"/>
    <property type="molecule type" value="Genomic_DNA"/>
</dbReference>
<dbReference type="InterPro" id="IPR036779">
    <property type="entry name" value="LysM_dom_sf"/>
</dbReference>
<dbReference type="PROSITE" id="PS51257">
    <property type="entry name" value="PROKAR_LIPOPROTEIN"/>
    <property type="match status" value="1"/>
</dbReference>
<name>A0ABT1CDK3_9HYPH</name>
<dbReference type="InterPro" id="IPR016047">
    <property type="entry name" value="M23ase_b-sheet_dom"/>
</dbReference>
<dbReference type="Proteomes" id="UP001205906">
    <property type="component" value="Unassembled WGS sequence"/>
</dbReference>
<feature type="compositionally biased region" description="Polar residues" evidence="2">
    <location>
        <begin position="71"/>
        <end position="90"/>
    </location>
</feature>
<feature type="compositionally biased region" description="Low complexity" evidence="2">
    <location>
        <begin position="92"/>
        <end position="102"/>
    </location>
</feature>
<feature type="region of interest" description="Disordered" evidence="2">
    <location>
        <begin position="48"/>
        <end position="122"/>
    </location>
</feature>
<protein>
    <submittedName>
        <fullName evidence="5">M23 family metallopeptidase</fullName>
    </submittedName>
</protein>
<feature type="signal peptide" evidence="3">
    <location>
        <begin position="1"/>
        <end position="29"/>
    </location>
</feature>
<dbReference type="PROSITE" id="PS51782">
    <property type="entry name" value="LYSM"/>
    <property type="match status" value="1"/>
</dbReference>
<reference evidence="5 6" key="1">
    <citation type="submission" date="2022-06" db="EMBL/GenBank/DDBJ databases">
        <title>Mesorhizobium sp. strain RP14 Genome sequencing and assembly.</title>
        <authorList>
            <person name="Kim I."/>
        </authorList>
    </citation>
    <scope>NUCLEOTIDE SEQUENCE [LARGE SCALE GENOMIC DNA]</scope>
    <source>
        <strain evidence="6">RP14(2022)</strain>
    </source>
</reference>
<evidence type="ECO:0000313" key="6">
    <source>
        <dbReference type="Proteomes" id="UP001205906"/>
    </source>
</evidence>
<evidence type="ECO:0000256" key="2">
    <source>
        <dbReference type="SAM" id="MobiDB-lite"/>
    </source>
</evidence>
<proteinExistence type="inferred from homology"/>
<dbReference type="Gene3D" id="2.70.70.10">
    <property type="entry name" value="Glucose Permease (Domain IIA)"/>
    <property type="match status" value="1"/>
</dbReference>
<keyword evidence="6" id="KW-1185">Reference proteome</keyword>
<feature type="compositionally biased region" description="Polar residues" evidence="2">
    <location>
        <begin position="105"/>
        <end position="115"/>
    </location>
</feature>
<organism evidence="5 6">
    <name type="scientific">Mesorhizobium liriopis</name>
    <dbReference type="NCBI Taxonomy" id="2953882"/>
    <lineage>
        <taxon>Bacteria</taxon>
        <taxon>Pseudomonadati</taxon>
        <taxon>Pseudomonadota</taxon>
        <taxon>Alphaproteobacteria</taxon>
        <taxon>Hyphomicrobiales</taxon>
        <taxon>Phyllobacteriaceae</taxon>
        <taxon>Mesorhizobium</taxon>
    </lineage>
</organism>
<feature type="region of interest" description="Disordered" evidence="2">
    <location>
        <begin position="350"/>
        <end position="383"/>
    </location>
</feature>
<accession>A0ABT1CDK3</accession>
<dbReference type="Pfam" id="PF01551">
    <property type="entry name" value="Peptidase_M23"/>
    <property type="match status" value="1"/>
</dbReference>
<evidence type="ECO:0000313" key="5">
    <source>
        <dbReference type="EMBL" id="MCO6052026.1"/>
    </source>
</evidence>
<dbReference type="SUPFAM" id="SSF54106">
    <property type="entry name" value="LysM domain"/>
    <property type="match status" value="1"/>
</dbReference>
<feature type="region of interest" description="Disordered" evidence="2">
    <location>
        <begin position="240"/>
        <end position="262"/>
    </location>
</feature>
<dbReference type="Pfam" id="PF01476">
    <property type="entry name" value="LysM"/>
    <property type="match status" value="1"/>
</dbReference>
<dbReference type="PANTHER" id="PTHR21666:SF263">
    <property type="entry name" value="MUREIN HYDROLASE ACTIVATOR NLPD"/>
    <property type="match status" value="1"/>
</dbReference>
<gene>
    <name evidence="5" type="ORF">NGM99_19750</name>
</gene>
<sequence>MQFKVSRKNFTHIAKGAALLLLCSTAAGCSSTVSRFGDGIDNLFTSSTKSDAGQQQQTANAVSSLPPAPSGQVQRSAMAPVSNSPVSRSELSAPTATASAAPMTQRVQAREQTAVATPAQPKVQQVAMVKPAPMPKPAPAKPTVVVEAPKAAPAGGYVVVSGDTINKIAQKTGTTADAIRTANDMHGKPLRVGQTLVIPQGSATSAKPQAVAAVEAPKAAPIAPAATEAKPVAYTPPAAAPTKTLQDVDSDKTEAPGATGIGKMRWPVRGRVVRTYGTSGGKSSDGIDIAVPEGTPVKAAENGVVIYAGDGLKEFGNTVLVRHENGLVTVYGHASEIKVKRGEKVSRGQDIALSGASGSTDSPKLHFEVRKNSAPVNPSGFLE</sequence>